<dbReference type="PATRIC" id="fig|1121015.4.peg.1075"/>
<evidence type="ECO:0000313" key="2">
    <source>
        <dbReference type="EMBL" id="KFN43865.1"/>
    </source>
</evidence>
<organism evidence="2 3">
    <name type="scientific">Arenimonas oryziterrae DSM 21050 = YC6267</name>
    <dbReference type="NCBI Taxonomy" id="1121015"/>
    <lineage>
        <taxon>Bacteria</taxon>
        <taxon>Pseudomonadati</taxon>
        <taxon>Pseudomonadota</taxon>
        <taxon>Gammaproteobacteria</taxon>
        <taxon>Lysobacterales</taxon>
        <taxon>Lysobacteraceae</taxon>
        <taxon>Arenimonas</taxon>
    </lineage>
</organism>
<sequence length="121" mass="14141">MTETARERVWMALSELYLDTETDGFIAPCARVLAQSPFSRDELAQIWLDEVHPVLSYNLLAPAGVWDGFDRDWLCAEIRRQPRGWRARLQPAWWLRRADMRRRWSQLDAIIADLRSPAASD</sequence>
<keyword evidence="3" id="KW-1185">Reference proteome</keyword>
<evidence type="ECO:0000259" key="1">
    <source>
        <dbReference type="Pfam" id="PF23296"/>
    </source>
</evidence>
<dbReference type="OrthoDB" id="8684941at2"/>
<dbReference type="InterPro" id="IPR055507">
    <property type="entry name" value="DUF7079"/>
</dbReference>
<name>A0A091BHN5_9GAMM</name>
<reference evidence="2 3" key="1">
    <citation type="submission" date="2013-09" db="EMBL/GenBank/DDBJ databases">
        <title>Genome sequencing of Arenimonas oryziterrae.</title>
        <authorList>
            <person name="Chen F."/>
            <person name="Wang G."/>
        </authorList>
    </citation>
    <scope>NUCLEOTIDE SEQUENCE [LARGE SCALE GENOMIC DNA]</scope>
    <source>
        <strain evidence="2 3">YC6267</strain>
    </source>
</reference>
<dbReference type="STRING" id="1121015.GCA_000420545_02035"/>
<evidence type="ECO:0000313" key="3">
    <source>
        <dbReference type="Proteomes" id="UP000029385"/>
    </source>
</evidence>
<dbReference type="Proteomes" id="UP000029385">
    <property type="component" value="Unassembled WGS sequence"/>
</dbReference>
<comment type="caution">
    <text evidence="2">The sequence shown here is derived from an EMBL/GenBank/DDBJ whole genome shotgun (WGS) entry which is preliminary data.</text>
</comment>
<dbReference type="eggNOG" id="ENOG5033BIQ">
    <property type="taxonomic scope" value="Bacteria"/>
</dbReference>
<dbReference type="RefSeq" id="WP_022969650.1">
    <property type="nucleotide sequence ID" value="NZ_ATVD01000003.1"/>
</dbReference>
<feature type="domain" description="DUF7079" evidence="1">
    <location>
        <begin position="5"/>
        <end position="108"/>
    </location>
</feature>
<dbReference type="AlphaFoldDB" id="A0A091BHN5"/>
<dbReference type="EMBL" id="AVCI01000004">
    <property type="protein sequence ID" value="KFN43865.1"/>
    <property type="molecule type" value="Genomic_DNA"/>
</dbReference>
<dbReference type="Pfam" id="PF23296">
    <property type="entry name" value="DUF7079"/>
    <property type="match status" value="1"/>
</dbReference>
<proteinExistence type="predicted"/>
<gene>
    <name evidence="2" type="ORF">N789_07920</name>
</gene>
<accession>A0A091BHN5</accession>
<protein>
    <recommendedName>
        <fullName evidence="1">DUF7079 domain-containing protein</fullName>
    </recommendedName>
</protein>